<keyword evidence="1 4" id="KW-0808">Transferase</keyword>
<keyword evidence="5" id="KW-1185">Reference proteome</keyword>
<evidence type="ECO:0000256" key="1">
    <source>
        <dbReference type="ARBA" id="ARBA00022679"/>
    </source>
</evidence>
<dbReference type="InterPro" id="IPR016181">
    <property type="entry name" value="Acyl_CoA_acyltransferase"/>
</dbReference>
<proteinExistence type="predicted"/>
<dbReference type="Gene3D" id="3.40.630.30">
    <property type="match status" value="1"/>
</dbReference>
<dbReference type="PANTHER" id="PTHR42919">
    <property type="entry name" value="N-ALPHA-ACETYLTRANSFERASE"/>
    <property type="match status" value="1"/>
</dbReference>
<dbReference type="GO" id="GO:0016747">
    <property type="term" value="F:acyltransferase activity, transferring groups other than amino-acyl groups"/>
    <property type="evidence" value="ECO:0007669"/>
    <property type="project" value="InterPro"/>
</dbReference>
<accession>A0A1Q8ZU40</accession>
<protein>
    <submittedName>
        <fullName evidence="4">GNAT family N-acetyltransferase</fullName>
    </submittedName>
</protein>
<gene>
    <name evidence="4" type="ORF">BJF95_10020</name>
</gene>
<dbReference type="InterPro" id="IPR000182">
    <property type="entry name" value="GNAT_dom"/>
</dbReference>
<evidence type="ECO:0000313" key="4">
    <source>
        <dbReference type="EMBL" id="OLP45515.1"/>
    </source>
</evidence>
<keyword evidence="2" id="KW-0012">Acyltransferase</keyword>
<evidence type="ECO:0000259" key="3">
    <source>
        <dbReference type="PROSITE" id="PS51186"/>
    </source>
</evidence>
<dbReference type="Pfam" id="PF00583">
    <property type="entry name" value="Acetyltransf_1"/>
    <property type="match status" value="1"/>
</dbReference>
<organism evidence="4 5">
    <name type="scientific">Rhizobium oryziradicis</name>
    <dbReference type="NCBI Taxonomy" id="1867956"/>
    <lineage>
        <taxon>Bacteria</taxon>
        <taxon>Pseudomonadati</taxon>
        <taxon>Pseudomonadota</taxon>
        <taxon>Alphaproteobacteria</taxon>
        <taxon>Hyphomicrobiales</taxon>
        <taxon>Rhizobiaceae</taxon>
        <taxon>Rhizobium/Agrobacterium group</taxon>
        <taxon>Rhizobium</taxon>
    </lineage>
</organism>
<dbReference type="EMBL" id="MKIM01000024">
    <property type="protein sequence ID" value="OLP45515.1"/>
    <property type="molecule type" value="Genomic_DNA"/>
</dbReference>
<dbReference type="RefSeq" id="WP_075638531.1">
    <property type="nucleotide sequence ID" value="NZ_MKIM01000024.1"/>
</dbReference>
<sequence>MITFIPMSDAQYAEYLDYFIPDYADEIAANYGRSNEDALMQAKAEMAHHLPEGPRTEGQRLHTMIDSDLQIAIGYVWYRPDEASRSVFIYDFSILPHFRANGRGKAALRALEMMLAEDGYHEIKLRVAADNARAQHVYQAGGFRVTGINMVKAIGHQSGRD</sequence>
<dbReference type="OrthoDB" id="6172743at2"/>
<name>A0A1Q8ZU40_9HYPH</name>
<feature type="domain" description="N-acetyltransferase" evidence="3">
    <location>
        <begin position="14"/>
        <end position="161"/>
    </location>
</feature>
<evidence type="ECO:0000313" key="5">
    <source>
        <dbReference type="Proteomes" id="UP000186894"/>
    </source>
</evidence>
<evidence type="ECO:0000256" key="2">
    <source>
        <dbReference type="ARBA" id="ARBA00023315"/>
    </source>
</evidence>
<dbReference type="PROSITE" id="PS51186">
    <property type="entry name" value="GNAT"/>
    <property type="match status" value="1"/>
</dbReference>
<dbReference type="SUPFAM" id="SSF55729">
    <property type="entry name" value="Acyl-CoA N-acyltransferases (Nat)"/>
    <property type="match status" value="1"/>
</dbReference>
<dbReference type="Proteomes" id="UP000186894">
    <property type="component" value="Unassembled WGS sequence"/>
</dbReference>
<dbReference type="CDD" id="cd04301">
    <property type="entry name" value="NAT_SF"/>
    <property type="match status" value="1"/>
</dbReference>
<dbReference type="AlphaFoldDB" id="A0A1Q8ZU40"/>
<reference evidence="4 5" key="1">
    <citation type="submission" date="2016-09" db="EMBL/GenBank/DDBJ databases">
        <title>Rhizobium oryziradicis sp. nov., isolated from the root of rice.</title>
        <authorList>
            <person name="Zhao J."/>
            <person name="Zhang X."/>
        </authorList>
    </citation>
    <scope>NUCLEOTIDE SEQUENCE [LARGE SCALE GENOMIC DNA]</scope>
    <source>
        <strain evidence="4 5">N19</strain>
    </source>
</reference>
<comment type="caution">
    <text evidence="4">The sequence shown here is derived from an EMBL/GenBank/DDBJ whole genome shotgun (WGS) entry which is preliminary data.</text>
</comment>
<dbReference type="STRING" id="1867956.BJF95_10020"/>
<dbReference type="PANTHER" id="PTHR42919:SF8">
    <property type="entry name" value="N-ALPHA-ACETYLTRANSFERASE 50"/>
    <property type="match status" value="1"/>
</dbReference>
<dbReference type="InterPro" id="IPR051556">
    <property type="entry name" value="N-term/lysine_N-AcTrnsfr"/>
</dbReference>